<dbReference type="SUPFAM" id="SSF53474">
    <property type="entry name" value="alpha/beta-Hydrolases"/>
    <property type="match status" value="1"/>
</dbReference>
<dbReference type="PANTHER" id="PTHR43798:SF29">
    <property type="entry name" value="AB HYDROLASE-1 DOMAIN-CONTAINING PROTEIN"/>
    <property type="match status" value="1"/>
</dbReference>
<dbReference type="AlphaFoldDB" id="A0A417XUV4"/>
<evidence type="ECO:0000313" key="2">
    <source>
        <dbReference type="EMBL" id="RHW24061.1"/>
    </source>
</evidence>
<dbReference type="Proteomes" id="UP000283644">
    <property type="component" value="Unassembled WGS sequence"/>
</dbReference>
<dbReference type="InterPro" id="IPR000073">
    <property type="entry name" value="AB_hydrolase_1"/>
</dbReference>
<feature type="domain" description="AB hydrolase-1" evidence="1">
    <location>
        <begin position="7"/>
        <end position="232"/>
    </location>
</feature>
<reference evidence="2 3" key="1">
    <citation type="submission" date="2018-09" db="EMBL/GenBank/DDBJ databases">
        <title>Genome sequencing of Nocardioides immobilis CCTCC AB 2017083 for comparison to Nocardioides silvaticus.</title>
        <authorList>
            <person name="Li C."/>
            <person name="Wang G."/>
        </authorList>
    </citation>
    <scope>NUCLEOTIDE SEQUENCE [LARGE SCALE GENOMIC DNA]</scope>
    <source>
        <strain evidence="2 3">CCTCC AB 2017083</strain>
    </source>
</reference>
<comment type="caution">
    <text evidence="2">The sequence shown here is derived from an EMBL/GenBank/DDBJ whole genome shotgun (WGS) entry which is preliminary data.</text>
</comment>
<dbReference type="PANTHER" id="PTHR43798">
    <property type="entry name" value="MONOACYLGLYCEROL LIPASE"/>
    <property type="match status" value="1"/>
</dbReference>
<accession>A0A417XUV4</accession>
<name>A0A417XUV4_9ACTN</name>
<gene>
    <name evidence="2" type="ORF">D0Z08_26295</name>
</gene>
<dbReference type="Gene3D" id="3.40.50.1820">
    <property type="entry name" value="alpha/beta hydrolase"/>
    <property type="match status" value="1"/>
</dbReference>
<protein>
    <submittedName>
        <fullName evidence="2">Alpha/beta fold hydrolase</fullName>
    </submittedName>
</protein>
<keyword evidence="3" id="KW-1185">Reference proteome</keyword>
<dbReference type="Pfam" id="PF12697">
    <property type="entry name" value="Abhydrolase_6"/>
    <property type="match status" value="1"/>
</dbReference>
<proteinExistence type="predicted"/>
<dbReference type="InterPro" id="IPR050266">
    <property type="entry name" value="AB_hydrolase_sf"/>
</dbReference>
<dbReference type="GO" id="GO:0016787">
    <property type="term" value="F:hydrolase activity"/>
    <property type="evidence" value="ECO:0007669"/>
    <property type="project" value="UniProtKB-KW"/>
</dbReference>
<evidence type="ECO:0000259" key="1">
    <source>
        <dbReference type="Pfam" id="PF12697"/>
    </source>
</evidence>
<dbReference type="EMBL" id="QXGH01000036">
    <property type="protein sequence ID" value="RHW24061.1"/>
    <property type="molecule type" value="Genomic_DNA"/>
</dbReference>
<evidence type="ECO:0000313" key="3">
    <source>
        <dbReference type="Proteomes" id="UP000283644"/>
    </source>
</evidence>
<dbReference type="InterPro" id="IPR029058">
    <property type="entry name" value="AB_hydrolase_fold"/>
</dbReference>
<dbReference type="PRINTS" id="PR00111">
    <property type="entry name" value="ABHYDROLASE"/>
</dbReference>
<dbReference type="OrthoDB" id="9802489at2"/>
<keyword evidence="2" id="KW-0378">Hydrolase</keyword>
<sequence length="243" mass="25427">MTRPQLVLGPSLGTSASSLWDACADLLSDDFEVLAWDLPGHGGEGTVATTDLTIPKLAACVLAQLDETFYYAGDSVGGAVGLQLMLDAPERVRSAVLLCTGARIGTPAGWLERIEQVSRHGTAALVEASTRRWFGPGFVNREPERAARLLDALRAAHDGGYVAVCTALARFDVRARLGEIATPVLAVAGSADSVTPTECLGDIADGVQNGRLVVLDGVAHLAPAEDPPGVADLIRRQFLEGTT</sequence>
<organism evidence="2 3">
    <name type="scientific">Nocardioides immobilis</name>
    <dbReference type="NCBI Taxonomy" id="2049295"/>
    <lineage>
        <taxon>Bacteria</taxon>
        <taxon>Bacillati</taxon>
        <taxon>Actinomycetota</taxon>
        <taxon>Actinomycetes</taxon>
        <taxon>Propionibacteriales</taxon>
        <taxon>Nocardioidaceae</taxon>
        <taxon>Nocardioides</taxon>
    </lineage>
</organism>
<dbReference type="RefSeq" id="WP_118928256.1">
    <property type="nucleotide sequence ID" value="NZ_QXGH01000036.1"/>
</dbReference>